<proteinExistence type="inferred from homology"/>
<dbReference type="AlphaFoldDB" id="A0A4T0FRK1"/>
<gene>
    <name evidence="6" type="ORF">E3P99_01540</name>
</gene>
<comment type="caution">
    <text evidence="6">The sequence shown here is derived from an EMBL/GenBank/DDBJ whole genome shotgun (WGS) entry which is preliminary data.</text>
</comment>
<comment type="similarity">
    <text evidence="2">Belongs to the CWC15 family.</text>
</comment>
<feature type="compositionally biased region" description="Basic and acidic residues" evidence="5">
    <location>
        <begin position="48"/>
        <end position="74"/>
    </location>
</feature>
<reference evidence="6 7" key="1">
    <citation type="submission" date="2019-03" db="EMBL/GenBank/DDBJ databases">
        <title>Sequencing 23 genomes of Wallemia ichthyophaga.</title>
        <authorList>
            <person name="Gostincar C."/>
        </authorList>
    </citation>
    <scope>NUCLEOTIDE SEQUENCE [LARGE SCALE GENOMIC DNA]</scope>
    <source>
        <strain evidence="6 7">EXF-5753</strain>
    </source>
</reference>
<dbReference type="EMBL" id="SPNW01000018">
    <property type="protein sequence ID" value="TIA90585.1"/>
    <property type="molecule type" value="Genomic_DNA"/>
</dbReference>
<organism evidence="6 7">
    <name type="scientific">Wallemia hederae</name>
    <dbReference type="NCBI Taxonomy" id="1540922"/>
    <lineage>
        <taxon>Eukaryota</taxon>
        <taxon>Fungi</taxon>
        <taxon>Dikarya</taxon>
        <taxon>Basidiomycota</taxon>
        <taxon>Wallemiomycotina</taxon>
        <taxon>Wallemiomycetes</taxon>
        <taxon>Wallemiales</taxon>
        <taxon>Wallemiaceae</taxon>
        <taxon>Wallemia</taxon>
    </lineage>
</organism>
<protein>
    <recommendedName>
        <fullName evidence="8">Cwf15/Cwc15 cell cycle control protein</fullName>
    </recommendedName>
</protein>
<dbReference type="InterPro" id="IPR006973">
    <property type="entry name" value="Cwf_Cwc_15"/>
</dbReference>
<dbReference type="GO" id="GO:0045292">
    <property type="term" value="P:mRNA cis splicing, via spliceosome"/>
    <property type="evidence" value="ECO:0007669"/>
    <property type="project" value="TreeGrafter"/>
</dbReference>
<feature type="compositionally biased region" description="Acidic residues" evidence="5">
    <location>
        <begin position="128"/>
        <end position="149"/>
    </location>
</feature>
<evidence type="ECO:0000256" key="5">
    <source>
        <dbReference type="SAM" id="MobiDB-lite"/>
    </source>
</evidence>
<feature type="compositionally biased region" description="Polar residues" evidence="5">
    <location>
        <begin position="192"/>
        <end position="208"/>
    </location>
</feature>
<sequence length="257" mass="28809">MSTAHRPTWDPAVGRADSKAYSKQYSARDAPAQTKLKFRKPGQGGSGDQDKRRDLRLELNKAEEEASEKKRKAEGISLEEIGQSTGDSEQKRPKLVEQADKDEVVDEVAEAASAAAPATIESNHDTNVDQDDAADEEEESDDDSEDDEAELLRELEKIKRERAQEKARKEEEQNSAKAATREEEIAGGNPLLNLQNALGASPSSSTQDAGFAVKRRWDDDLIFKNQALNTSDKPKKEFVNDLLRTDFHRKFMYRFIK</sequence>
<feature type="region of interest" description="Disordered" evidence="5">
    <location>
        <begin position="1"/>
        <end position="211"/>
    </location>
</feature>
<evidence type="ECO:0000256" key="1">
    <source>
        <dbReference type="ARBA" id="ARBA00003777"/>
    </source>
</evidence>
<name>A0A4T0FRK1_9BASI</name>
<evidence type="ECO:0000256" key="2">
    <source>
        <dbReference type="ARBA" id="ARBA00006644"/>
    </source>
</evidence>
<dbReference type="GO" id="GO:0003723">
    <property type="term" value="F:RNA binding"/>
    <property type="evidence" value="ECO:0007669"/>
    <property type="project" value="TreeGrafter"/>
</dbReference>
<dbReference type="PANTHER" id="PTHR12718:SF2">
    <property type="entry name" value="SPLICEOSOME-ASSOCIATED PROTEIN CWC15 HOMOLOG"/>
    <property type="match status" value="1"/>
</dbReference>
<evidence type="ECO:0000256" key="3">
    <source>
        <dbReference type="ARBA" id="ARBA00022664"/>
    </source>
</evidence>
<dbReference type="Proteomes" id="UP000310189">
    <property type="component" value="Unassembled WGS sequence"/>
</dbReference>
<feature type="compositionally biased region" description="Basic and acidic residues" evidence="5">
    <location>
        <begin position="88"/>
        <end position="102"/>
    </location>
</feature>
<dbReference type="PANTHER" id="PTHR12718">
    <property type="entry name" value="CELL CYCLE CONTROL PROTEIN CWF15"/>
    <property type="match status" value="1"/>
</dbReference>
<evidence type="ECO:0008006" key="8">
    <source>
        <dbReference type="Google" id="ProtNLM"/>
    </source>
</evidence>
<evidence type="ECO:0000313" key="6">
    <source>
        <dbReference type="EMBL" id="TIA90585.1"/>
    </source>
</evidence>
<accession>A0A4T0FRK1</accession>
<keyword evidence="4" id="KW-0508">mRNA splicing</keyword>
<dbReference type="OrthoDB" id="30179at2759"/>
<keyword evidence="7" id="KW-1185">Reference proteome</keyword>
<dbReference type="Pfam" id="PF04889">
    <property type="entry name" value="Cwf_Cwc_15"/>
    <property type="match status" value="1"/>
</dbReference>
<evidence type="ECO:0000313" key="7">
    <source>
        <dbReference type="Proteomes" id="UP000310189"/>
    </source>
</evidence>
<comment type="function">
    <text evidence="1">Involved in pre-mRNA splicing.</text>
</comment>
<feature type="compositionally biased region" description="Basic and acidic residues" evidence="5">
    <location>
        <begin position="150"/>
        <end position="184"/>
    </location>
</feature>
<keyword evidence="3" id="KW-0507">mRNA processing</keyword>
<dbReference type="GO" id="GO:0071013">
    <property type="term" value="C:catalytic step 2 spliceosome"/>
    <property type="evidence" value="ECO:0007669"/>
    <property type="project" value="TreeGrafter"/>
</dbReference>
<evidence type="ECO:0000256" key="4">
    <source>
        <dbReference type="ARBA" id="ARBA00023187"/>
    </source>
</evidence>